<keyword evidence="1" id="KW-0694">RNA-binding</keyword>
<dbReference type="Gene3D" id="3.30.160.20">
    <property type="match status" value="1"/>
</dbReference>
<dbReference type="PANTHER" id="PTHR46528">
    <property type="entry name" value="PROTEIN SON"/>
    <property type="match status" value="1"/>
</dbReference>
<feature type="compositionally biased region" description="Basic and acidic residues" evidence="2">
    <location>
        <begin position="34"/>
        <end position="46"/>
    </location>
</feature>
<dbReference type="InterPro" id="IPR000467">
    <property type="entry name" value="G_patch_dom"/>
</dbReference>
<dbReference type="PROSITE" id="PS50174">
    <property type="entry name" value="G_PATCH"/>
    <property type="match status" value="1"/>
</dbReference>
<accession>A0A183FXF1</accession>
<dbReference type="WBParaSite" id="HPBE_0001322501-mRNA-1">
    <property type="protein sequence ID" value="HPBE_0001322501-mRNA-1"/>
    <property type="gene ID" value="HPBE_0001322501"/>
</dbReference>
<sequence length="471" mass="52369">MQLLGISLGTLDPQNQNQSKSVDDFVSYCQQIQRRQEKEQRREKGEAVSSDDEMDLNGDTSTDSPSTFKHPFNVRTAAPVDGIKINIVSASSMPAKTAQEKVLDTSQLRLVYPVSSGVVHKESTDKWTPVVKNELKTCSDEQKKYVAVTSIEAERYRASISSDDHLLPPPPPPPVLTGLGGLLPPPPPPPKLTAFDMLLPPPPPLPQLLVLPPEEELIMKEPENVEVTRPEDMSKIMCQRASAQLRLSSDPNDFEAIRMLKEADEKMASWASSKNLPGKFTGSTGLSVLSSEELQPHDPRYNAWVKKVSYISFCLSAKPSKRYDDMFKNTRPTVGGVGMRLMQKMGWRPGEGLGPDGMGNLEPLLLDVKNDRKVLKHPVSMVMELCAKRKWPSPTFNHDESGPPNMREFRCTAVVNGKEYRSNVISRSKKDAKTMACKVRLIVSYYFSARSQVLGVHLFADSSSISRPYTS</sequence>
<proteinExistence type="predicted"/>
<dbReference type="OrthoDB" id="786951at2759"/>
<dbReference type="GO" id="GO:0048024">
    <property type="term" value="P:regulation of mRNA splicing, via spliceosome"/>
    <property type="evidence" value="ECO:0007669"/>
    <property type="project" value="TreeGrafter"/>
</dbReference>
<keyword evidence="6" id="KW-1185">Reference proteome</keyword>
<reference evidence="5 6" key="1">
    <citation type="submission" date="2018-11" db="EMBL/GenBank/DDBJ databases">
        <authorList>
            <consortium name="Pathogen Informatics"/>
        </authorList>
    </citation>
    <scope>NUCLEOTIDE SEQUENCE [LARGE SCALE GENOMIC DNA]</scope>
</reference>
<accession>A0A3P8AU75</accession>
<protein>
    <submittedName>
        <fullName evidence="7">G-patch domain-containing protein</fullName>
    </submittedName>
</protein>
<dbReference type="PROSITE" id="PS50137">
    <property type="entry name" value="DS_RBD"/>
    <property type="match status" value="1"/>
</dbReference>
<dbReference type="EMBL" id="UZAH01027831">
    <property type="protein sequence ID" value="VDO95363.1"/>
    <property type="molecule type" value="Genomic_DNA"/>
</dbReference>
<feature type="compositionally biased region" description="Polar residues" evidence="2">
    <location>
        <begin position="58"/>
        <end position="67"/>
    </location>
</feature>
<gene>
    <name evidence="5" type="ORF">HPBE_LOCUS13226</name>
</gene>
<evidence type="ECO:0000256" key="2">
    <source>
        <dbReference type="SAM" id="MobiDB-lite"/>
    </source>
</evidence>
<evidence type="ECO:0000256" key="1">
    <source>
        <dbReference type="PROSITE-ProRule" id="PRU00266"/>
    </source>
</evidence>
<reference evidence="7" key="2">
    <citation type="submission" date="2019-09" db="UniProtKB">
        <authorList>
            <consortium name="WormBaseParasite"/>
        </authorList>
    </citation>
    <scope>IDENTIFICATION</scope>
</reference>
<dbReference type="SMART" id="SM00358">
    <property type="entry name" value="DSRM"/>
    <property type="match status" value="1"/>
</dbReference>
<dbReference type="InterPro" id="IPR032922">
    <property type="entry name" value="SON"/>
</dbReference>
<evidence type="ECO:0000313" key="7">
    <source>
        <dbReference type="WBParaSite" id="HPBE_0001322501-mRNA-1"/>
    </source>
</evidence>
<feature type="region of interest" description="Disordered" evidence="2">
    <location>
        <begin position="1"/>
        <end position="70"/>
    </location>
</feature>
<organism evidence="6 7">
    <name type="scientific">Heligmosomoides polygyrus</name>
    <name type="common">Parasitic roundworm</name>
    <dbReference type="NCBI Taxonomy" id="6339"/>
    <lineage>
        <taxon>Eukaryota</taxon>
        <taxon>Metazoa</taxon>
        <taxon>Ecdysozoa</taxon>
        <taxon>Nematoda</taxon>
        <taxon>Chromadorea</taxon>
        <taxon>Rhabditida</taxon>
        <taxon>Rhabditina</taxon>
        <taxon>Rhabditomorpha</taxon>
        <taxon>Strongyloidea</taxon>
        <taxon>Heligmosomidae</taxon>
        <taxon>Heligmosomoides</taxon>
    </lineage>
</organism>
<evidence type="ECO:0000259" key="4">
    <source>
        <dbReference type="PROSITE" id="PS50174"/>
    </source>
</evidence>
<dbReference type="InterPro" id="IPR014720">
    <property type="entry name" value="dsRBD_dom"/>
</dbReference>
<dbReference type="PANTHER" id="PTHR46528:SF1">
    <property type="entry name" value="PROTEIN SON"/>
    <property type="match status" value="1"/>
</dbReference>
<dbReference type="Proteomes" id="UP000050761">
    <property type="component" value="Unassembled WGS sequence"/>
</dbReference>
<dbReference type="SMART" id="SM00443">
    <property type="entry name" value="G_patch"/>
    <property type="match status" value="1"/>
</dbReference>
<evidence type="ECO:0000313" key="6">
    <source>
        <dbReference type="Proteomes" id="UP000050761"/>
    </source>
</evidence>
<dbReference type="GO" id="GO:0051726">
    <property type="term" value="P:regulation of cell cycle"/>
    <property type="evidence" value="ECO:0007669"/>
    <property type="project" value="InterPro"/>
</dbReference>
<dbReference type="Pfam" id="PF00035">
    <property type="entry name" value="dsrm"/>
    <property type="match status" value="1"/>
</dbReference>
<name>A0A183FXF1_HELPZ</name>
<evidence type="ECO:0000259" key="3">
    <source>
        <dbReference type="PROSITE" id="PS50137"/>
    </source>
</evidence>
<dbReference type="GO" id="GO:0003723">
    <property type="term" value="F:RNA binding"/>
    <property type="evidence" value="ECO:0007669"/>
    <property type="project" value="UniProtKB-UniRule"/>
</dbReference>
<evidence type="ECO:0000313" key="5">
    <source>
        <dbReference type="EMBL" id="VDO95363.1"/>
    </source>
</evidence>
<dbReference type="AlphaFoldDB" id="A0A183FXF1"/>
<feature type="domain" description="G-patch" evidence="4">
    <location>
        <begin position="334"/>
        <end position="380"/>
    </location>
</feature>
<dbReference type="Pfam" id="PF01585">
    <property type="entry name" value="G-patch"/>
    <property type="match status" value="1"/>
</dbReference>
<dbReference type="SUPFAM" id="SSF54768">
    <property type="entry name" value="dsRNA-binding domain-like"/>
    <property type="match status" value="1"/>
</dbReference>
<feature type="domain" description="DRBM" evidence="3">
    <location>
        <begin position="377"/>
        <end position="438"/>
    </location>
</feature>